<organism evidence="3">
    <name type="scientific">Salvia splendens</name>
    <name type="common">Scarlet sage</name>
    <dbReference type="NCBI Taxonomy" id="180675"/>
    <lineage>
        <taxon>Eukaryota</taxon>
        <taxon>Viridiplantae</taxon>
        <taxon>Streptophyta</taxon>
        <taxon>Embryophyta</taxon>
        <taxon>Tracheophyta</taxon>
        <taxon>Spermatophyta</taxon>
        <taxon>Magnoliopsida</taxon>
        <taxon>eudicotyledons</taxon>
        <taxon>Gunneridae</taxon>
        <taxon>Pentapetalae</taxon>
        <taxon>asterids</taxon>
        <taxon>lamiids</taxon>
        <taxon>Lamiales</taxon>
        <taxon>Lamiaceae</taxon>
        <taxon>Nepetoideae</taxon>
        <taxon>Mentheae</taxon>
        <taxon>Salviinae</taxon>
        <taxon>Salvia</taxon>
        <taxon>Salvia subgen. Calosphace</taxon>
        <taxon>core Calosphace</taxon>
    </lineage>
</organism>
<keyword evidence="4" id="KW-1185">Reference proteome</keyword>
<feature type="region of interest" description="Disordered" evidence="1">
    <location>
        <begin position="39"/>
        <end position="79"/>
    </location>
</feature>
<evidence type="ECO:0000256" key="2">
    <source>
        <dbReference type="SAM" id="Phobius"/>
    </source>
</evidence>
<keyword evidence="2" id="KW-0472">Membrane</keyword>
<dbReference type="EMBL" id="PNBA02000003">
    <property type="protein sequence ID" value="KAG6429775.1"/>
    <property type="molecule type" value="Genomic_DNA"/>
</dbReference>
<evidence type="ECO:0000313" key="3">
    <source>
        <dbReference type="EMBL" id="KAG6429775.1"/>
    </source>
</evidence>
<comment type="caution">
    <text evidence="3">The sequence shown here is derived from an EMBL/GenBank/DDBJ whole genome shotgun (WGS) entry which is preliminary data.</text>
</comment>
<keyword evidence="2" id="KW-1133">Transmembrane helix</keyword>
<dbReference type="AlphaFoldDB" id="A0A8X8YD52"/>
<keyword evidence="2" id="KW-0812">Transmembrane</keyword>
<proteinExistence type="predicted"/>
<sequence>MDINGLSNDLGLLSYSLTFLLVVATPALSLLKAAMVDPRTNAPNVDGSQGSQLTRCGSSQHRRRSSYQRNERGRRSWSDREEAVLISALKELVALGWKSDNGFRGGYLNKIEECAN</sequence>
<feature type="transmembrane region" description="Helical" evidence="2">
    <location>
        <begin position="12"/>
        <end position="31"/>
    </location>
</feature>
<reference evidence="3" key="2">
    <citation type="submission" date="2020-08" db="EMBL/GenBank/DDBJ databases">
        <title>Plant Genome Project.</title>
        <authorList>
            <person name="Zhang R.-G."/>
        </authorList>
    </citation>
    <scope>NUCLEOTIDE SEQUENCE</scope>
    <source>
        <strain evidence="3">Huo1</strain>
        <tissue evidence="3">Leaf</tissue>
    </source>
</reference>
<evidence type="ECO:0000313" key="4">
    <source>
        <dbReference type="Proteomes" id="UP000298416"/>
    </source>
</evidence>
<reference evidence="3" key="1">
    <citation type="submission" date="2018-01" db="EMBL/GenBank/DDBJ databases">
        <authorList>
            <person name="Mao J.F."/>
        </authorList>
    </citation>
    <scope>NUCLEOTIDE SEQUENCE</scope>
    <source>
        <strain evidence="3">Huo1</strain>
        <tissue evidence="3">Leaf</tissue>
    </source>
</reference>
<dbReference type="Proteomes" id="UP000298416">
    <property type="component" value="Unassembled WGS sequence"/>
</dbReference>
<name>A0A8X8YD52_SALSN</name>
<evidence type="ECO:0000256" key="1">
    <source>
        <dbReference type="SAM" id="MobiDB-lite"/>
    </source>
</evidence>
<accession>A0A8X8YD52</accession>
<protein>
    <submittedName>
        <fullName evidence="3">Uncharacterized protein</fullName>
    </submittedName>
</protein>
<gene>
    <name evidence="3" type="ORF">SASPL_107828</name>
</gene>
<feature type="compositionally biased region" description="Polar residues" evidence="1">
    <location>
        <begin position="41"/>
        <end position="57"/>
    </location>
</feature>
<feature type="compositionally biased region" description="Basic and acidic residues" evidence="1">
    <location>
        <begin position="69"/>
        <end position="79"/>
    </location>
</feature>